<accession>A0AAV7GAZ9</accession>
<organism evidence="1 2">
    <name type="scientific">Dendrobium chrysotoxum</name>
    <name type="common">Orchid</name>
    <dbReference type="NCBI Taxonomy" id="161865"/>
    <lineage>
        <taxon>Eukaryota</taxon>
        <taxon>Viridiplantae</taxon>
        <taxon>Streptophyta</taxon>
        <taxon>Embryophyta</taxon>
        <taxon>Tracheophyta</taxon>
        <taxon>Spermatophyta</taxon>
        <taxon>Magnoliopsida</taxon>
        <taxon>Liliopsida</taxon>
        <taxon>Asparagales</taxon>
        <taxon>Orchidaceae</taxon>
        <taxon>Epidendroideae</taxon>
        <taxon>Malaxideae</taxon>
        <taxon>Dendrobiinae</taxon>
        <taxon>Dendrobium</taxon>
    </lineage>
</organism>
<proteinExistence type="predicted"/>
<name>A0AAV7GAZ9_DENCH</name>
<protein>
    <submittedName>
        <fullName evidence="1">Uncharacterized protein</fullName>
    </submittedName>
</protein>
<gene>
    <name evidence="1" type="ORF">IEQ34_017720</name>
</gene>
<evidence type="ECO:0000313" key="1">
    <source>
        <dbReference type="EMBL" id="KAH0453396.1"/>
    </source>
</evidence>
<dbReference type="Proteomes" id="UP000775213">
    <property type="component" value="Unassembled WGS sequence"/>
</dbReference>
<evidence type="ECO:0000313" key="2">
    <source>
        <dbReference type="Proteomes" id="UP000775213"/>
    </source>
</evidence>
<dbReference type="EMBL" id="JAGFBR010000016">
    <property type="protein sequence ID" value="KAH0453396.1"/>
    <property type="molecule type" value="Genomic_DNA"/>
</dbReference>
<sequence length="145" mass="16254">MSEVIEAHVNTTIQGVGSENSAPASARLVFFGGSFNGIKFRSKFLKANSSFEFKQVQDDFLFIRNFGSLPVSPLFRKNFGKLGHPTTLIKACMIGVFRYRARVFIPTTLIKACMGLSMVPDSKEEQLFPRRYRAAYGYLKLSPPC</sequence>
<dbReference type="AlphaFoldDB" id="A0AAV7GAZ9"/>
<comment type="caution">
    <text evidence="1">The sequence shown here is derived from an EMBL/GenBank/DDBJ whole genome shotgun (WGS) entry which is preliminary data.</text>
</comment>
<reference evidence="1 2" key="1">
    <citation type="journal article" date="2021" name="Hortic Res">
        <title>Chromosome-scale assembly of the Dendrobium chrysotoxum genome enhances the understanding of orchid evolution.</title>
        <authorList>
            <person name="Zhang Y."/>
            <person name="Zhang G.Q."/>
            <person name="Zhang D."/>
            <person name="Liu X.D."/>
            <person name="Xu X.Y."/>
            <person name="Sun W.H."/>
            <person name="Yu X."/>
            <person name="Zhu X."/>
            <person name="Wang Z.W."/>
            <person name="Zhao X."/>
            <person name="Zhong W.Y."/>
            <person name="Chen H."/>
            <person name="Yin W.L."/>
            <person name="Huang T."/>
            <person name="Niu S.C."/>
            <person name="Liu Z.J."/>
        </authorList>
    </citation>
    <scope>NUCLEOTIDE SEQUENCE [LARGE SCALE GENOMIC DNA]</scope>
    <source>
        <strain evidence="1">Lindl</strain>
    </source>
</reference>
<keyword evidence="2" id="KW-1185">Reference proteome</keyword>